<evidence type="ECO:0000256" key="2">
    <source>
        <dbReference type="SAM" id="SignalP"/>
    </source>
</evidence>
<feature type="compositionally biased region" description="Polar residues" evidence="1">
    <location>
        <begin position="26"/>
        <end position="35"/>
    </location>
</feature>
<feature type="signal peptide" evidence="2">
    <location>
        <begin position="1"/>
        <end position="23"/>
    </location>
</feature>
<feature type="region of interest" description="Disordered" evidence="1">
    <location>
        <begin position="26"/>
        <end position="63"/>
    </location>
</feature>
<name>A0A2S9IRC6_9HYPH</name>
<keyword evidence="2" id="KW-0732">Signal</keyword>
<dbReference type="Proteomes" id="UP000239434">
    <property type="component" value="Unassembled WGS sequence"/>
</dbReference>
<comment type="caution">
    <text evidence="3">The sequence shown here is derived from an EMBL/GenBank/DDBJ whole genome shotgun (WGS) entry which is preliminary data.</text>
</comment>
<sequence>MRKFILLTSTLAILGLCLGSTYAQNNSRSNAQSHAGYNASDDFGFSEQNDLPSHGRQQFGRSDVGVITDRDRMHTGYPALEQPGDTKRVYRGWIYRGYNASDDFGPS</sequence>
<feature type="compositionally biased region" description="Polar residues" evidence="1">
    <location>
        <begin position="46"/>
        <end position="60"/>
    </location>
</feature>
<evidence type="ECO:0000313" key="4">
    <source>
        <dbReference type="Proteomes" id="UP000239434"/>
    </source>
</evidence>
<keyword evidence="4" id="KW-1185">Reference proteome</keyword>
<proteinExistence type="predicted"/>
<gene>
    <name evidence="3" type="ORF">C5748_12820</name>
</gene>
<evidence type="ECO:0000313" key="3">
    <source>
        <dbReference type="EMBL" id="PRD43085.1"/>
    </source>
</evidence>
<accession>A0A2S9IRC6</accession>
<dbReference type="EMBL" id="PVBR01000008">
    <property type="protein sequence ID" value="PRD43085.1"/>
    <property type="molecule type" value="Genomic_DNA"/>
</dbReference>
<dbReference type="RefSeq" id="WP_105742324.1">
    <property type="nucleotide sequence ID" value="NZ_PVBR01000008.1"/>
</dbReference>
<protein>
    <submittedName>
        <fullName evidence="3">Uncharacterized protein</fullName>
    </submittedName>
</protein>
<evidence type="ECO:0000256" key="1">
    <source>
        <dbReference type="SAM" id="MobiDB-lite"/>
    </source>
</evidence>
<reference evidence="3 4" key="1">
    <citation type="submission" date="2018-02" db="EMBL/GenBank/DDBJ databases">
        <title>The draft genome of Phyllobacterium sp. 1N-3.</title>
        <authorList>
            <person name="Liu L."/>
            <person name="Li L."/>
            <person name="Zhang X."/>
            <person name="Wang T."/>
            <person name="Liang L."/>
        </authorList>
    </citation>
    <scope>NUCLEOTIDE SEQUENCE [LARGE SCALE GENOMIC DNA]</scope>
    <source>
        <strain evidence="3 4">1N-3</strain>
    </source>
</reference>
<organism evidence="3 4">
    <name type="scientific">Phyllobacterium phragmitis</name>
    <dbReference type="NCBI Taxonomy" id="2670329"/>
    <lineage>
        <taxon>Bacteria</taxon>
        <taxon>Pseudomonadati</taxon>
        <taxon>Pseudomonadota</taxon>
        <taxon>Alphaproteobacteria</taxon>
        <taxon>Hyphomicrobiales</taxon>
        <taxon>Phyllobacteriaceae</taxon>
        <taxon>Phyllobacterium</taxon>
    </lineage>
</organism>
<feature type="chain" id="PRO_5015708919" evidence="2">
    <location>
        <begin position="24"/>
        <end position="107"/>
    </location>
</feature>
<dbReference type="AlphaFoldDB" id="A0A2S9IRC6"/>